<protein>
    <recommendedName>
        <fullName evidence="5">Cell division protein FtsL</fullName>
    </recommendedName>
</protein>
<organism evidence="3 4">
    <name type="scientific">candidate division WWE3 bacterium CG_4_9_14_0_2_um_filter_48_10</name>
    <dbReference type="NCBI Taxonomy" id="1975078"/>
    <lineage>
        <taxon>Bacteria</taxon>
        <taxon>Katanobacteria</taxon>
    </lineage>
</organism>
<comment type="caution">
    <text evidence="3">The sequence shown here is derived from an EMBL/GenBank/DDBJ whole genome shotgun (WGS) entry which is preliminary data.</text>
</comment>
<keyword evidence="1" id="KW-0175">Coiled coil</keyword>
<keyword evidence="2" id="KW-0812">Transmembrane</keyword>
<dbReference type="Pfam" id="PF19579">
    <property type="entry name" value="FtsL_2"/>
    <property type="match status" value="1"/>
</dbReference>
<sequence>MVKQKEQNKTGLKKFIIMVSLILIVVQVVLANSLVARGREIRQLTKEQEQLREEISTFENEVAQASSLTTIRRRARELGMEPGKIEFLPPPPLAVAP</sequence>
<proteinExistence type="predicted"/>
<keyword evidence="2" id="KW-0472">Membrane</keyword>
<evidence type="ECO:0000256" key="2">
    <source>
        <dbReference type="SAM" id="Phobius"/>
    </source>
</evidence>
<evidence type="ECO:0000313" key="3">
    <source>
        <dbReference type="EMBL" id="PJC22770.1"/>
    </source>
</evidence>
<accession>A0A2M8EJ76</accession>
<reference evidence="4" key="1">
    <citation type="submission" date="2017-09" db="EMBL/GenBank/DDBJ databases">
        <title>Depth-based differentiation of microbial function through sediment-hosted aquifers and enrichment of novel symbionts in the deep terrestrial subsurface.</title>
        <authorList>
            <person name="Probst A.J."/>
            <person name="Ladd B."/>
            <person name="Jarett J.K."/>
            <person name="Geller-Mcgrath D.E."/>
            <person name="Sieber C.M.K."/>
            <person name="Emerson J.B."/>
            <person name="Anantharaman K."/>
            <person name="Thomas B.C."/>
            <person name="Malmstrom R."/>
            <person name="Stieglmeier M."/>
            <person name="Klingl A."/>
            <person name="Woyke T."/>
            <person name="Ryan C.M."/>
            <person name="Banfield J.F."/>
        </authorList>
    </citation>
    <scope>NUCLEOTIDE SEQUENCE [LARGE SCALE GENOMIC DNA]</scope>
</reference>
<feature type="transmembrane region" description="Helical" evidence="2">
    <location>
        <begin position="15"/>
        <end position="36"/>
    </location>
</feature>
<dbReference type="EMBL" id="PFSK01000019">
    <property type="protein sequence ID" value="PJC22770.1"/>
    <property type="molecule type" value="Genomic_DNA"/>
</dbReference>
<name>A0A2M8EJ76_UNCKA</name>
<gene>
    <name evidence="3" type="ORF">CO059_01605</name>
</gene>
<dbReference type="AlphaFoldDB" id="A0A2M8EJ76"/>
<dbReference type="Proteomes" id="UP000228781">
    <property type="component" value="Unassembled WGS sequence"/>
</dbReference>
<keyword evidence="2" id="KW-1133">Transmembrane helix</keyword>
<feature type="coiled-coil region" evidence="1">
    <location>
        <begin position="34"/>
        <end position="68"/>
    </location>
</feature>
<dbReference type="InterPro" id="IPR045755">
    <property type="entry name" value="FtsL-like"/>
</dbReference>
<evidence type="ECO:0000313" key="4">
    <source>
        <dbReference type="Proteomes" id="UP000228781"/>
    </source>
</evidence>
<evidence type="ECO:0008006" key="5">
    <source>
        <dbReference type="Google" id="ProtNLM"/>
    </source>
</evidence>
<evidence type="ECO:0000256" key="1">
    <source>
        <dbReference type="SAM" id="Coils"/>
    </source>
</evidence>